<name>A0A3A5H9J3_9ACTN</name>
<dbReference type="RefSeq" id="WP_120060672.1">
    <property type="nucleotide sequence ID" value="NZ_QYRP01000002.1"/>
</dbReference>
<proteinExistence type="predicted"/>
<evidence type="ECO:0000313" key="1">
    <source>
        <dbReference type="EMBL" id="RJS46701.1"/>
    </source>
</evidence>
<gene>
    <name evidence="1" type="ORF">D4739_11065</name>
</gene>
<dbReference type="AlphaFoldDB" id="A0A3A5H9J3"/>
<comment type="caution">
    <text evidence="1">The sequence shown here is derived from an EMBL/GenBank/DDBJ whole genome shotgun (WGS) entry which is preliminary data.</text>
</comment>
<keyword evidence="2" id="KW-1185">Reference proteome</keyword>
<reference evidence="2" key="1">
    <citation type="submission" date="2018-09" db="EMBL/GenBank/DDBJ databases">
        <authorList>
            <person name="Zhu H."/>
        </authorList>
    </citation>
    <scope>NUCLEOTIDE SEQUENCE [LARGE SCALE GENOMIC DNA]</scope>
    <source>
        <strain evidence="2">K1W22B-1</strain>
    </source>
</reference>
<sequence length="130" mass="14214">MQKIVVNAKPGGFALSREAAVALGLEIFEETTFGQPYQVVGEHALRRDDVRFVEVVETLGRAASGPYAELIIVCIPDGIDWGIAAYDGAEWVAERHREWLPASHDAVGYEGVLQQPEAAIAPRRDAGRTR</sequence>
<evidence type="ECO:0000313" key="2">
    <source>
        <dbReference type="Proteomes" id="UP000276542"/>
    </source>
</evidence>
<accession>A0A3A5H9J3</accession>
<organism evidence="1 2">
    <name type="scientific">Nocardioides cavernaquae</name>
    <dbReference type="NCBI Taxonomy" id="2321396"/>
    <lineage>
        <taxon>Bacteria</taxon>
        <taxon>Bacillati</taxon>
        <taxon>Actinomycetota</taxon>
        <taxon>Actinomycetes</taxon>
        <taxon>Propionibacteriales</taxon>
        <taxon>Nocardioidaceae</taxon>
        <taxon>Nocardioides</taxon>
    </lineage>
</organism>
<dbReference type="EMBL" id="QYRP01000002">
    <property type="protein sequence ID" value="RJS46701.1"/>
    <property type="molecule type" value="Genomic_DNA"/>
</dbReference>
<dbReference type="Proteomes" id="UP000276542">
    <property type="component" value="Unassembled WGS sequence"/>
</dbReference>
<protein>
    <submittedName>
        <fullName evidence="1">Uncharacterized protein</fullName>
    </submittedName>
</protein>
<dbReference type="OrthoDB" id="2366283at2"/>